<proteinExistence type="inferred from homology"/>
<comment type="similarity">
    <text evidence="1">Belongs to the LDH2/MDH2 oxidoreductase family.</text>
</comment>
<reference evidence="3 4" key="1">
    <citation type="submission" date="2023-03" db="EMBL/GenBank/DDBJ databases">
        <title>Fodinicurvata sp. CAU 1616 isolated from sea sendiment.</title>
        <authorList>
            <person name="Kim W."/>
        </authorList>
    </citation>
    <scope>NUCLEOTIDE SEQUENCE [LARGE SCALE GENOMIC DNA]</scope>
    <source>
        <strain evidence="3 4">CAU 1616</strain>
    </source>
</reference>
<dbReference type="EMBL" id="JARHUD010000006">
    <property type="protein sequence ID" value="MDF2096573.1"/>
    <property type="molecule type" value="Genomic_DNA"/>
</dbReference>
<protein>
    <submittedName>
        <fullName evidence="3">Ldh family oxidoreductase</fullName>
    </submittedName>
</protein>
<sequence length="344" mass="36172">MVPENLAAFSRQVLAAAGADEPTAEAATRAMMHGSLHGVDSHGIRLLDHYATVLESGRVNPAPEVTLKRTARATTLLDADDGHGALAGYRAMEEAATLAQDCGLAAVGIVNSSHFGPAGAYALAAAEADMIGLVTCNADSFVRLHEGAERFHGTNPIACAVPVAGQKPWLLDMASSAVPFNRVQLYKSLGQDLPPDVASDERGEDTANPEAVAMLAPLGGAFGFKGAGLAGLAEILSAVVTGMRLSFELLPMGGPDLSTPRKLGAFALAMCPDAFVSRDDFQAGMEHYLEALRASPARASGQVMAPGDREWAEAEQRRRNGIPIDPTTLENFERLAERYRLSVP</sequence>
<organism evidence="3 4">
    <name type="scientific">Aquibaculum arenosum</name>
    <dbReference type="NCBI Taxonomy" id="3032591"/>
    <lineage>
        <taxon>Bacteria</taxon>
        <taxon>Pseudomonadati</taxon>
        <taxon>Pseudomonadota</taxon>
        <taxon>Alphaproteobacteria</taxon>
        <taxon>Rhodospirillales</taxon>
        <taxon>Rhodovibrionaceae</taxon>
        <taxon>Aquibaculum</taxon>
    </lineage>
</organism>
<dbReference type="SUPFAM" id="SSF89733">
    <property type="entry name" value="L-sulfolactate dehydrogenase-like"/>
    <property type="match status" value="1"/>
</dbReference>
<evidence type="ECO:0000256" key="1">
    <source>
        <dbReference type="ARBA" id="ARBA00006056"/>
    </source>
</evidence>
<dbReference type="Pfam" id="PF02615">
    <property type="entry name" value="Ldh_2"/>
    <property type="match status" value="1"/>
</dbReference>
<keyword evidence="2" id="KW-0560">Oxidoreductase</keyword>
<accession>A0ABT5YP17</accession>
<evidence type="ECO:0000256" key="2">
    <source>
        <dbReference type="ARBA" id="ARBA00023002"/>
    </source>
</evidence>
<dbReference type="PANTHER" id="PTHR11091">
    <property type="entry name" value="OXIDOREDUCTASE-RELATED"/>
    <property type="match status" value="1"/>
</dbReference>
<dbReference type="PANTHER" id="PTHR11091:SF0">
    <property type="entry name" value="MALATE DEHYDROGENASE"/>
    <property type="match status" value="1"/>
</dbReference>
<dbReference type="InterPro" id="IPR003767">
    <property type="entry name" value="Malate/L-lactate_DH-like"/>
</dbReference>
<dbReference type="Gene3D" id="1.10.1530.10">
    <property type="match status" value="1"/>
</dbReference>
<dbReference type="Proteomes" id="UP001215503">
    <property type="component" value="Unassembled WGS sequence"/>
</dbReference>
<evidence type="ECO:0000313" key="4">
    <source>
        <dbReference type="Proteomes" id="UP001215503"/>
    </source>
</evidence>
<comment type="caution">
    <text evidence="3">The sequence shown here is derived from an EMBL/GenBank/DDBJ whole genome shotgun (WGS) entry which is preliminary data.</text>
</comment>
<gene>
    <name evidence="3" type="ORF">P2G67_11345</name>
</gene>
<dbReference type="InterPro" id="IPR036111">
    <property type="entry name" value="Mal/L-sulfo/L-lacto_DH-like_sf"/>
</dbReference>
<dbReference type="Gene3D" id="3.30.1370.60">
    <property type="entry name" value="Hypothetical oxidoreductase yiak, domain 2"/>
    <property type="match status" value="1"/>
</dbReference>
<dbReference type="InterPro" id="IPR043144">
    <property type="entry name" value="Mal/L-sulf/L-lact_DH-like_ah"/>
</dbReference>
<keyword evidence="4" id="KW-1185">Reference proteome</keyword>
<name>A0ABT5YP17_9PROT</name>
<evidence type="ECO:0000313" key="3">
    <source>
        <dbReference type="EMBL" id="MDF2096573.1"/>
    </source>
</evidence>
<dbReference type="InterPro" id="IPR043143">
    <property type="entry name" value="Mal/L-sulf/L-lact_DH-like_NADP"/>
</dbReference>